<dbReference type="EMBL" id="BAAANK010000003">
    <property type="protein sequence ID" value="GAA1830506.1"/>
    <property type="molecule type" value="Genomic_DNA"/>
</dbReference>
<sequence>MPESEASSMLPPGLPPEFGVYFALLEVSALVEHGVVGQLRRDGDLSFVQFQILAILGEDRPSPLSMTDLADRLVHSKSGLTYQVGRLEQSGLVTRAPSSDDERGVEVRLTPEGAALLERVVPGHLEVVRGMLVEALDDTERERLTGLLGKVGKHLRARPPRSARGIAAAQPD</sequence>
<dbReference type="InterPro" id="IPR036388">
    <property type="entry name" value="WH-like_DNA-bd_sf"/>
</dbReference>
<dbReference type="SUPFAM" id="SSF46785">
    <property type="entry name" value="Winged helix' DNA-binding domain"/>
    <property type="match status" value="1"/>
</dbReference>
<dbReference type="PRINTS" id="PR00598">
    <property type="entry name" value="HTHMARR"/>
</dbReference>
<gene>
    <name evidence="2" type="ORF">GCM10009750_12950</name>
</gene>
<name>A0ABP4YTN1_9MICO</name>
<comment type="caution">
    <text evidence="2">The sequence shown here is derived from an EMBL/GenBank/DDBJ whole genome shotgun (WGS) entry which is preliminary data.</text>
</comment>
<accession>A0ABP4YTN1</accession>
<dbReference type="Proteomes" id="UP001501746">
    <property type="component" value="Unassembled WGS sequence"/>
</dbReference>
<dbReference type="InterPro" id="IPR000835">
    <property type="entry name" value="HTH_MarR-typ"/>
</dbReference>
<keyword evidence="3" id="KW-1185">Reference proteome</keyword>
<dbReference type="Pfam" id="PF12802">
    <property type="entry name" value="MarR_2"/>
    <property type="match status" value="1"/>
</dbReference>
<dbReference type="SMART" id="SM00347">
    <property type="entry name" value="HTH_MARR"/>
    <property type="match status" value="1"/>
</dbReference>
<evidence type="ECO:0000313" key="3">
    <source>
        <dbReference type="Proteomes" id="UP001501746"/>
    </source>
</evidence>
<proteinExistence type="predicted"/>
<dbReference type="InterPro" id="IPR036390">
    <property type="entry name" value="WH_DNA-bd_sf"/>
</dbReference>
<dbReference type="PANTHER" id="PTHR33164">
    <property type="entry name" value="TRANSCRIPTIONAL REGULATOR, MARR FAMILY"/>
    <property type="match status" value="1"/>
</dbReference>
<dbReference type="Gene3D" id="1.10.10.10">
    <property type="entry name" value="Winged helix-like DNA-binding domain superfamily/Winged helix DNA-binding domain"/>
    <property type="match status" value="1"/>
</dbReference>
<dbReference type="PROSITE" id="PS50995">
    <property type="entry name" value="HTH_MARR_2"/>
    <property type="match status" value="1"/>
</dbReference>
<evidence type="ECO:0000259" key="1">
    <source>
        <dbReference type="PROSITE" id="PS50995"/>
    </source>
</evidence>
<dbReference type="InterPro" id="IPR039422">
    <property type="entry name" value="MarR/SlyA-like"/>
</dbReference>
<protein>
    <submittedName>
        <fullName evidence="2">MarR family transcriptional regulator</fullName>
    </submittedName>
</protein>
<feature type="domain" description="HTH marR-type" evidence="1">
    <location>
        <begin position="17"/>
        <end position="153"/>
    </location>
</feature>
<dbReference type="PANTHER" id="PTHR33164:SF99">
    <property type="entry name" value="MARR FAMILY REGULATORY PROTEIN"/>
    <property type="match status" value="1"/>
</dbReference>
<dbReference type="RefSeq" id="WP_157428942.1">
    <property type="nucleotide sequence ID" value="NZ_BAAANK010000003.1"/>
</dbReference>
<organism evidence="2 3">
    <name type="scientific">Agromyces salentinus</name>
    <dbReference type="NCBI Taxonomy" id="269421"/>
    <lineage>
        <taxon>Bacteria</taxon>
        <taxon>Bacillati</taxon>
        <taxon>Actinomycetota</taxon>
        <taxon>Actinomycetes</taxon>
        <taxon>Micrococcales</taxon>
        <taxon>Microbacteriaceae</taxon>
        <taxon>Agromyces</taxon>
    </lineage>
</organism>
<reference evidence="3" key="1">
    <citation type="journal article" date="2019" name="Int. J. Syst. Evol. Microbiol.">
        <title>The Global Catalogue of Microorganisms (GCM) 10K type strain sequencing project: providing services to taxonomists for standard genome sequencing and annotation.</title>
        <authorList>
            <consortium name="The Broad Institute Genomics Platform"/>
            <consortium name="The Broad Institute Genome Sequencing Center for Infectious Disease"/>
            <person name="Wu L."/>
            <person name="Ma J."/>
        </authorList>
    </citation>
    <scope>NUCLEOTIDE SEQUENCE [LARGE SCALE GENOMIC DNA]</scope>
    <source>
        <strain evidence="3">JCM 14323</strain>
    </source>
</reference>
<evidence type="ECO:0000313" key="2">
    <source>
        <dbReference type="EMBL" id="GAA1830506.1"/>
    </source>
</evidence>